<keyword evidence="4" id="KW-1003">Cell membrane</keyword>
<dbReference type="Pfam" id="PF02743">
    <property type="entry name" value="dCache_1"/>
    <property type="match status" value="1"/>
</dbReference>
<comment type="cofactor">
    <cofactor evidence="1">
        <name>Mg(2+)</name>
        <dbReference type="ChEBI" id="CHEBI:18420"/>
    </cofactor>
</comment>
<dbReference type="SUPFAM" id="SSF55073">
    <property type="entry name" value="Nucleotide cyclase"/>
    <property type="match status" value="1"/>
</dbReference>
<evidence type="ECO:0000256" key="9">
    <source>
        <dbReference type="SAM" id="Phobius"/>
    </source>
</evidence>
<dbReference type="InterPro" id="IPR043128">
    <property type="entry name" value="Rev_trsase/Diguanyl_cyclase"/>
</dbReference>
<dbReference type="GO" id="GO:0005886">
    <property type="term" value="C:plasma membrane"/>
    <property type="evidence" value="ECO:0007669"/>
    <property type="project" value="UniProtKB-SubCell"/>
</dbReference>
<gene>
    <name evidence="11" type="ORF">FOB19_06755</name>
</gene>
<dbReference type="EC" id="2.7.7.65" evidence="3"/>
<dbReference type="InterPro" id="IPR050469">
    <property type="entry name" value="Diguanylate_Cyclase"/>
</dbReference>
<dbReference type="Gene3D" id="3.30.70.270">
    <property type="match status" value="1"/>
</dbReference>
<dbReference type="RefSeq" id="WP_005103628.1">
    <property type="nucleotide sequence ID" value="NZ_CP054803.1"/>
</dbReference>
<evidence type="ECO:0000256" key="3">
    <source>
        <dbReference type="ARBA" id="ARBA00012528"/>
    </source>
</evidence>
<evidence type="ECO:0000256" key="6">
    <source>
        <dbReference type="ARBA" id="ARBA00022989"/>
    </source>
</evidence>
<dbReference type="AlphaFoldDB" id="A0A6N1MG52"/>
<evidence type="ECO:0000256" key="8">
    <source>
        <dbReference type="ARBA" id="ARBA00034247"/>
    </source>
</evidence>
<comment type="subcellular location">
    <subcellularLocation>
        <location evidence="2">Cell membrane</location>
        <topology evidence="2">Multi-pass membrane protein</topology>
    </subcellularLocation>
</comment>
<evidence type="ECO:0000259" key="10">
    <source>
        <dbReference type="PROSITE" id="PS50887"/>
    </source>
</evidence>
<feature type="transmembrane region" description="Helical" evidence="9">
    <location>
        <begin position="17"/>
        <end position="41"/>
    </location>
</feature>
<sequence length="523" mass="60124">MSANNFRKHLDLNLRQLILLLAIFSVSSLFIISLIISYQIVKNQLIDNSLALNSDHAHKIALSTDNHFRNMLLELDYSAKILGQDFNNNELREAEVNKLKYQSEHYNSVVISDTQGRLINFSPNILHIDKSKIQHTQGIIDSLHKKSTYISSPYFSVQKNMIVFISQPIFDKSNHYQGFIGSAIYLKEKNVINQLLTTYKNYKNSYMYVINNENKIIFHPDRERIGQLASNNTGLEYMHAHKNGQIRLINSQGVDNLAGFSHIPTSNWIVVSQQPTHDLLKQANSILYKLAAGFFLFYLLVFYIVWRLSDSISAPLNQLADMASLLNQAEIGSKIKNIQPWYYEVTKFKLALLLSVRKFSQQMSKMDHHINTDPLTGLMNRRGLNYAMTQNMKMNIPFSVLLMDVDHFKNINDNYGHDQGDVVLKHIAKTMQQKFRKDDICCRYGGEEFIIIIPNSNLTEVYESAERFRKEIAGKEIQDIGHISISIGIASWPDSSKNILDVLKTADNNLYRAKDDGRNCVRY</sequence>
<dbReference type="Pfam" id="PF00990">
    <property type="entry name" value="GGDEF"/>
    <property type="match status" value="1"/>
</dbReference>
<accession>A0A6N1MG52</accession>
<evidence type="ECO:0000256" key="1">
    <source>
        <dbReference type="ARBA" id="ARBA00001946"/>
    </source>
</evidence>
<feature type="transmembrane region" description="Helical" evidence="9">
    <location>
        <begin position="286"/>
        <end position="306"/>
    </location>
</feature>
<dbReference type="EMBL" id="CP054803">
    <property type="protein sequence ID" value="QKU21129.1"/>
    <property type="molecule type" value="Genomic_DNA"/>
</dbReference>
<dbReference type="PROSITE" id="PS50887">
    <property type="entry name" value="GGDEF"/>
    <property type="match status" value="1"/>
</dbReference>
<keyword evidence="6 9" id="KW-1133">Transmembrane helix</keyword>
<dbReference type="PANTHER" id="PTHR45138:SF9">
    <property type="entry name" value="DIGUANYLATE CYCLASE DGCM-RELATED"/>
    <property type="match status" value="1"/>
</dbReference>
<protein>
    <recommendedName>
        <fullName evidence="3">diguanylate cyclase</fullName>
        <ecNumber evidence="3">2.7.7.65</ecNumber>
    </recommendedName>
</protein>
<dbReference type="SMART" id="SM00267">
    <property type="entry name" value="GGDEF"/>
    <property type="match status" value="1"/>
</dbReference>
<dbReference type="CDD" id="cd12912">
    <property type="entry name" value="PDC2_MCP_like"/>
    <property type="match status" value="1"/>
</dbReference>
<dbReference type="FunFam" id="3.30.70.270:FF:000001">
    <property type="entry name" value="Diguanylate cyclase domain protein"/>
    <property type="match status" value="1"/>
</dbReference>
<evidence type="ECO:0000256" key="2">
    <source>
        <dbReference type="ARBA" id="ARBA00004651"/>
    </source>
</evidence>
<organism evidence="11 12">
    <name type="scientific">Acinetobacter lwoffii</name>
    <dbReference type="NCBI Taxonomy" id="28090"/>
    <lineage>
        <taxon>Bacteria</taxon>
        <taxon>Pseudomonadati</taxon>
        <taxon>Pseudomonadota</taxon>
        <taxon>Gammaproteobacteria</taxon>
        <taxon>Moraxellales</taxon>
        <taxon>Moraxellaceae</taxon>
        <taxon>Acinetobacter</taxon>
    </lineage>
</organism>
<dbReference type="SUPFAM" id="SSF103190">
    <property type="entry name" value="Sensory domain-like"/>
    <property type="match status" value="1"/>
</dbReference>
<evidence type="ECO:0000313" key="11">
    <source>
        <dbReference type="EMBL" id="QKU21129.1"/>
    </source>
</evidence>
<dbReference type="NCBIfam" id="TIGR00254">
    <property type="entry name" value="GGDEF"/>
    <property type="match status" value="1"/>
</dbReference>
<dbReference type="Gene3D" id="3.30.450.20">
    <property type="entry name" value="PAS domain"/>
    <property type="match status" value="1"/>
</dbReference>
<dbReference type="PANTHER" id="PTHR45138">
    <property type="entry name" value="REGULATORY COMPONENTS OF SENSORY TRANSDUCTION SYSTEM"/>
    <property type="match status" value="1"/>
</dbReference>
<dbReference type="CDD" id="cd01949">
    <property type="entry name" value="GGDEF"/>
    <property type="match status" value="1"/>
</dbReference>
<proteinExistence type="predicted"/>
<dbReference type="InterPro" id="IPR000160">
    <property type="entry name" value="GGDEF_dom"/>
</dbReference>
<reference evidence="11 12" key="1">
    <citation type="submission" date="2019-11" db="EMBL/GenBank/DDBJ databases">
        <title>FDA dAtabase for Regulatory Grade micrObial Sequences (FDA-ARGOS): Supporting development and validation of Infectious Disease Dx tests.</title>
        <authorList>
            <person name="Patel R."/>
            <person name="Rucinski S."/>
            <person name="Tallon L."/>
            <person name="Sadzewicz L."/>
            <person name="Vavikolanu K."/>
            <person name="Mehta A."/>
            <person name="Aluvathingal J."/>
            <person name="Nadendla S."/>
            <person name="Nandy P."/>
            <person name="Geyer C."/>
            <person name="Yan Y."/>
            <person name="Sichtig H."/>
        </authorList>
    </citation>
    <scope>NUCLEOTIDE SEQUENCE [LARGE SCALE GENOMIC DNA]</scope>
    <source>
        <strain evidence="11 12">FDAARGOS_557</strain>
    </source>
</reference>
<dbReference type="GO" id="GO:0052621">
    <property type="term" value="F:diguanylate cyclase activity"/>
    <property type="evidence" value="ECO:0007669"/>
    <property type="project" value="UniProtKB-EC"/>
</dbReference>
<dbReference type="InterPro" id="IPR029151">
    <property type="entry name" value="Sensor-like_sf"/>
</dbReference>
<evidence type="ECO:0000256" key="7">
    <source>
        <dbReference type="ARBA" id="ARBA00023136"/>
    </source>
</evidence>
<keyword evidence="5 9" id="KW-0812">Transmembrane</keyword>
<evidence type="ECO:0000313" key="12">
    <source>
        <dbReference type="Proteomes" id="UP000509126"/>
    </source>
</evidence>
<feature type="domain" description="GGDEF" evidence="10">
    <location>
        <begin position="396"/>
        <end position="523"/>
    </location>
</feature>
<dbReference type="InterPro" id="IPR033479">
    <property type="entry name" value="dCache_1"/>
</dbReference>
<keyword evidence="7 9" id="KW-0472">Membrane</keyword>
<dbReference type="Proteomes" id="UP000509126">
    <property type="component" value="Chromosome"/>
</dbReference>
<name>A0A6N1MG52_ACILW</name>
<comment type="catalytic activity">
    <reaction evidence="8">
        <text>2 GTP = 3',3'-c-di-GMP + 2 diphosphate</text>
        <dbReference type="Rhea" id="RHEA:24898"/>
        <dbReference type="ChEBI" id="CHEBI:33019"/>
        <dbReference type="ChEBI" id="CHEBI:37565"/>
        <dbReference type="ChEBI" id="CHEBI:58805"/>
        <dbReference type="EC" id="2.7.7.65"/>
    </reaction>
</comment>
<dbReference type="InterPro" id="IPR029787">
    <property type="entry name" value="Nucleotide_cyclase"/>
</dbReference>
<evidence type="ECO:0000256" key="4">
    <source>
        <dbReference type="ARBA" id="ARBA00022475"/>
    </source>
</evidence>
<evidence type="ECO:0000256" key="5">
    <source>
        <dbReference type="ARBA" id="ARBA00022692"/>
    </source>
</evidence>
<dbReference type="CDD" id="cd18773">
    <property type="entry name" value="PDC1_HK_sensor"/>
    <property type="match status" value="1"/>
</dbReference>